<evidence type="ECO:0000313" key="2">
    <source>
        <dbReference type="Proteomes" id="UP001215280"/>
    </source>
</evidence>
<dbReference type="EMBL" id="JARJLG010000078">
    <property type="protein sequence ID" value="KAJ7751538.1"/>
    <property type="molecule type" value="Genomic_DNA"/>
</dbReference>
<reference evidence="1" key="1">
    <citation type="submission" date="2023-03" db="EMBL/GenBank/DDBJ databases">
        <title>Massive genome expansion in bonnet fungi (Mycena s.s.) driven by repeated elements and novel gene families across ecological guilds.</title>
        <authorList>
            <consortium name="Lawrence Berkeley National Laboratory"/>
            <person name="Harder C.B."/>
            <person name="Miyauchi S."/>
            <person name="Viragh M."/>
            <person name="Kuo A."/>
            <person name="Thoen E."/>
            <person name="Andreopoulos B."/>
            <person name="Lu D."/>
            <person name="Skrede I."/>
            <person name="Drula E."/>
            <person name="Henrissat B."/>
            <person name="Morin E."/>
            <person name="Kohler A."/>
            <person name="Barry K."/>
            <person name="LaButti K."/>
            <person name="Morin E."/>
            <person name="Salamov A."/>
            <person name="Lipzen A."/>
            <person name="Mereny Z."/>
            <person name="Hegedus B."/>
            <person name="Baldrian P."/>
            <person name="Stursova M."/>
            <person name="Weitz H."/>
            <person name="Taylor A."/>
            <person name="Grigoriev I.V."/>
            <person name="Nagy L.G."/>
            <person name="Martin F."/>
            <person name="Kauserud H."/>
        </authorList>
    </citation>
    <scope>NUCLEOTIDE SEQUENCE</scope>
    <source>
        <strain evidence="1">CBHHK188m</strain>
    </source>
</reference>
<proteinExistence type="predicted"/>
<accession>A0AAD7IXT3</accession>
<evidence type="ECO:0000313" key="1">
    <source>
        <dbReference type="EMBL" id="KAJ7751538.1"/>
    </source>
</evidence>
<gene>
    <name evidence="1" type="ORF">DFH07DRAFT_745463</name>
</gene>
<sequence length="156" mass="17399">MGVLNCAVVGSDTCPYFHVVTRADYLPGHTVVRTNVGRDVAWVEWLPNGGGAYVELRDKTLEKQLVSAWLGVSRDASYRVMYAHGEPYVWIPRAHSICLYQWDPTVTSDVPKLLARIAKEEDDIVTLQISIEAIETGLLEMCVVCVVLFQSGCRID</sequence>
<dbReference type="AlphaFoldDB" id="A0AAD7IXT3"/>
<keyword evidence="2" id="KW-1185">Reference proteome</keyword>
<comment type="caution">
    <text evidence="1">The sequence shown here is derived from an EMBL/GenBank/DDBJ whole genome shotgun (WGS) entry which is preliminary data.</text>
</comment>
<protein>
    <submittedName>
        <fullName evidence="1">Uncharacterized protein</fullName>
    </submittedName>
</protein>
<organism evidence="1 2">
    <name type="scientific">Mycena maculata</name>
    <dbReference type="NCBI Taxonomy" id="230809"/>
    <lineage>
        <taxon>Eukaryota</taxon>
        <taxon>Fungi</taxon>
        <taxon>Dikarya</taxon>
        <taxon>Basidiomycota</taxon>
        <taxon>Agaricomycotina</taxon>
        <taxon>Agaricomycetes</taxon>
        <taxon>Agaricomycetidae</taxon>
        <taxon>Agaricales</taxon>
        <taxon>Marasmiineae</taxon>
        <taxon>Mycenaceae</taxon>
        <taxon>Mycena</taxon>
    </lineage>
</organism>
<name>A0AAD7IXT3_9AGAR</name>
<dbReference type="Proteomes" id="UP001215280">
    <property type="component" value="Unassembled WGS sequence"/>
</dbReference>